<sequence length="129" mass="14633">MLHFPMQHGHAQPYSFFLLLQKGHSMLVSIVTFSLTQPWSVAQAQAVFESTAPKYLHRPGLLRKHYYIAEDGRRAGGIYFWQSRADADACYTDEWRATVTEKYGAAPEIFFAHTPVTVDNIQGAIEQAE</sequence>
<keyword evidence="2" id="KW-1185">Reference proteome</keyword>
<reference evidence="1 2" key="1">
    <citation type="submission" date="2016-11" db="EMBL/GenBank/DDBJ databases">
        <authorList>
            <person name="Jaros S."/>
            <person name="Januszkiewicz K."/>
            <person name="Wedrychowicz H."/>
        </authorList>
    </citation>
    <scope>NUCLEOTIDE SEQUENCE [LARGE SCALE GENOMIC DNA]</scope>
    <source>
        <strain evidence="1 2">DSM 16112</strain>
    </source>
</reference>
<dbReference type="STRING" id="1122156.SAMN02745117_00999"/>
<dbReference type="Pfam" id="PF08803">
    <property type="entry name" value="ydhR"/>
    <property type="match status" value="1"/>
</dbReference>
<evidence type="ECO:0000313" key="1">
    <source>
        <dbReference type="EMBL" id="SHE88733.1"/>
    </source>
</evidence>
<dbReference type="InterPro" id="IPR014910">
    <property type="entry name" value="YdhR"/>
</dbReference>
<name>A0A1M4X5T5_9BURK</name>
<accession>A0A1M4X5T5</accession>
<dbReference type="AlphaFoldDB" id="A0A1M4X5T5"/>
<dbReference type="SUPFAM" id="SSF54909">
    <property type="entry name" value="Dimeric alpha+beta barrel"/>
    <property type="match status" value="1"/>
</dbReference>
<dbReference type="RefSeq" id="WP_234971051.1">
    <property type="nucleotide sequence ID" value="NZ_FQUZ01000008.1"/>
</dbReference>
<dbReference type="Gene3D" id="3.30.70.100">
    <property type="match status" value="1"/>
</dbReference>
<evidence type="ECO:0000313" key="2">
    <source>
        <dbReference type="Proteomes" id="UP000184327"/>
    </source>
</evidence>
<proteinExistence type="predicted"/>
<dbReference type="EMBL" id="FQUZ01000008">
    <property type="protein sequence ID" value="SHE88733.1"/>
    <property type="molecule type" value="Genomic_DNA"/>
</dbReference>
<protein>
    <submittedName>
        <fullName evidence="1">Putative mono-oxygenase ydhR</fullName>
    </submittedName>
</protein>
<dbReference type="InterPro" id="IPR011008">
    <property type="entry name" value="Dimeric_a/b-barrel"/>
</dbReference>
<gene>
    <name evidence="1" type="ORF">SAMN02745117_00999</name>
</gene>
<dbReference type="Proteomes" id="UP000184327">
    <property type="component" value="Unassembled WGS sequence"/>
</dbReference>
<organism evidence="1 2">
    <name type="scientific">Lampropedia hyalina DSM 16112</name>
    <dbReference type="NCBI Taxonomy" id="1122156"/>
    <lineage>
        <taxon>Bacteria</taxon>
        <taxon>Pseudomonadati</taxon>
        <taxon>Pseudomonadota</taxon>
        <taxon>Betaproteobacteria</taxon>
        <taxon>Burkholderiales</taxon>
        <taxon>Comamonadaceae</taxon>
        <taxon>Lampropedia</taxon>
    </lineage>
</organism>